<evidence type="ECO:0000256" key="1">
    <source>
        <dbReference type="SAM" id="MobiDB-lite"/>
    </source>
</evidence>
<reference evidence="2" key="2">
    <citation type="submission" date="2025-09" db="UniProtKB">
        <authorList>
            <consortium name="Ensembl"/>
        </authorList>
    </citation>
    <scope>IDENTIFICATION</scope>
</reference>
<reference evidence="2" key="1">
    <citation type="submission" date="2025-08" db="UniProtKB">
        <authorList>
            <consortium name="Ensembl"/>
        </authorList>
    </citation>
    <scope>IDENTIFICATION</scope>
</reference>
<dbReference type="InterPro" id="IPR039802">
    <property type="entry name" value="MTMR14"/>
</dbReference>
<evidence type="ECO:0000313" key="2">
    <source>
        <dbReference type="Ensembl" id="ENSLLTP00000015421.1"/>
    </source>
</evidence>
<dbReference type="GeneTree" id="ENSGT00970000197863"/>
<organism evidence="2 3">
    <name type="scientific">Laticauda laticaudata</name>
    <name type="common">Blue-ringed sea krait</name>
    <name type="synonym">Blue-lipped sea krait</name>
    <dbReference type="NCBI Taxonomy" id="8630"/>
    <lineage>
        <taxon>Eukaryota</taxon>
        <taxon>Metazoa</taxon>
        <taxon>Chordata</taxon>
        <taxon>Craniata</taxon>
        <taxon>Vertebrata</taxon>
        <taxon>Euteleostomi</taxon>
        <taxon>Lepidosauria</taxon>
        <taxon>Squamata</taxon>
        <taxon>Bifurcata</taxon>
        <taxon>Unidentata</taxon>
        <taxon>Episquamata</taxon>
        <taxon>Toxicofera</taxon>
        <taxon>Serpentes</taxon>
        <taxon>Colubroidea</taxon>
        <taxon>Elapidae</taxon>
        <taxon>Laticaudinae</taxon>
        <taxon>Laticauda</taxon>
    </lineage>
</organism>
<protein>
    <submittedName>
        <fullName evidence="2">Uncharacterized protein</fullName>
    </submittedName>
</protein>
<dbReference type="AlphaFoldDB" id="A0A8C5SG73"/>
<evidence type="ECO:0000313" key="3">
    <source>
        <dbReference type="Proteomes" id="UP000694406"/>
    </source>
</evidence>
<dbReference type="PANTHER" id="PTHR13524:SF2">
    <property type="entry name" value="MYOTUBULARIN-RELATED PROTEIN 14"/>
    <property type="match status" value="1"/>
</dbReference>
<proteinExistence type="predicted"/>
<feature type="region of interest" description="Disordered" evidence="1">
    <location>
        <begin position="1"/>
        <end position="34"/>
    </location>
</feature>
<sequence length="158" mass="17095">MASPSPFRKRKELGNGEGAGEESPGLGPVSGGVRMASARRGSACLQAAGSGERALGELLLEFSRAQYRARESGGAAGGSTASSGNNKVEHIEKCCLELFSKDYCYSLIHNVNGEICSHYPRLMVILEYESSDREKHTGPVDNVTSHVFTTWKQHLYFP</sequence>
<dbReference type="Proteomes" id="UP000694406">
    <property type="component" value="Unplaced"/>
</dbReference>
<accession>A0A8C5SG73</accession>
<dbReference type="GO" id="GO:0004438">
    <property type="term" value="F:phosphatidylinositol-3-phosphate phosphatase activity"/>
    <property type="evidence" value="ECO:0007669"/>
    <property type="project" value="InterPro"/>
</dbReference>
<dbReference type="PANTHER" id="PTHR13524">
    <property type="entry name" value="MYOTUBULARIN-RELATED"/>
    <property type="match status" value="1"/>
</dbReference>
<name>A0A8C5SG73_LATLA</name>
<dbReference type="Ensembl" id="ENSLLTT00000016021.1">
    <property type="protein sequence ID" value="ENSLLTP00000015421.1"/>
    <property type="gene ID" value="ENSLLTG00000011824.1"/>
</dbReference>
<keyword evidence="3" id="KW-1185">Reference proteome</keyword>